<feature type="compositionally biased region" description="Pro residues" evidence="1">
    <location>
        <begin position="746"/>
        <end position="758"/>
    </location>
</feature>
<dbReference type="GO" id="GO:1904867">
    <property type="term" value="P:protein localization to Cajal body"/>
    <property type="evidence" value="ECO:0007669"/>
    <property type="project" value="Ensembl"/>
</dbReference>
<dbReference type="OrthoDB" id="6160353at2759"/>
<proteinExistence type="predicted"/>
<dbReference type="InterPro" id="IPR033505">
    <property type="entry name" value="USPL1"/>
</dbReference>
<reference evidence="3" key="2">
    <citation type="submission" date="2025-09" db="UniProtKB">
        <authorList>
            <consortium name="Ensembl"/>
        </authorList>
    </citation>
    <scope>IDENTIFICATION</scope>
</reference>
<accession>A0A3Q2E5C5</accession>
<dbReference type="GO" id="GO:0015030">
    <property type="term" value="C:Cajal body"/>
    <property type="evidence" value="ECO:0007669"/>
    <property type="project" value="Ensembl"/>
</dbReference>
<dbReference type="GeneTree" id="ENSGT00390000002316"/>
<protein>
    <submittedName>
        <fullName evidence="3">Ubiquitin specific peptidase like 1</fullName>
    </submittedName>
</protein>
<dbReference type="KEGG" id="cvg:107088139"/>
<evidence type="ECO:0000313" key="3">
    <source>
        <dbReference type="Ensembl" id="ENSCVAP00000027426.1"/>
    </source>
</evidence>
<dbReference type="PANTHER" id="PTHR15294">
    <property type="entry name" value="RETINOVIN-RELATED"/>
    <property type="match status" value="1"/>
</dbReference>
<reference evidence="3" key="1">
    <citation type="submission" date="2025-08" db="UniProtKB">
        <authorList>
            <consortium name="Ensembl"/>
        </authorList>
    </citation>
    <scope>IDENTIFICATION</scope>
</reference>
<feature type="region of interest" description="Disordered" evidence="1">
    <location>
        <begin position="137"/>
        <end position="203"/>
    </location>
</feature>
<name>A0A3Q2E5C5_CYPVA</name>
<dbReference type="STRING" id="28743.ENSCVAP00000027426"/>
<dbReference type="SUPFAM" id="SSF54001">
    <property type="entry name" value="Cysteine proteinases"/>
    <property type="match status" value="1"/>
</dbReference>
<evidence type="ECO:0000256" key="1">
    <source>
        <dbReference type="SAM" id="MobiDB-lite"/>
    </source>
</evidence>
<sequence>MVIYIDRQKAAMEPRSDSCLPMTGEGTGLEALASPQAGYLGKVQERAASLQYCPWCASKGLNYPLRSYRINLQESITLCTNPQCLFPLVTRPLEDVLASLKRVESTAGVKRKNVLALDEEDAICPIKRQRPVEDGELLPQSVPHSCSLKPATNGESGNPNRDIKKVDGSNKETPDAEHRSDPAPPACSASPGHSSEVLLTSSEAEPPASFVHLVSPDVIKQKNDQTSNRCNRLYSSEAVQSVNVKTPSALSNEETTPSEKQSLMENIPPGQDVNGFHPESQDLSENLVSVPKQLLWRNSHSLCWLDSLLAVLVNCKSLRKLGAKDEPQSSSVWRLLKEYEEICAAVQEHQQTSTDGVVRVPNHVLQNAHVRLESLRMSVFELLQPKLHCKLGQKETPVFALPLLLSLDSWMERLFQTTYTWEFKCSKCKVNTKERVVKTLPTFTNIVPGWTPLNAAHLAPCNNCCKKNQKRKMLLESLPPVFALHFVEGLPDSDIRKYTFSFKGKCYFVSTVIQYNHQLKHFVTWINNEDGSWLEYDDLKHPACETHQQLQIPAQEIHVVFWEVEGDPSLSACAPSPAENKRVSRLKGLKKEVQTAQTPDQSFVASHNDTDIVCALSGDDGTNDSDTTGKADVDTSIGASTLLDAFEGLSHNDIITLTMVEIQPSKDVHQTEELSSPVGNEASLPDSSIPAAGEGLHQVAQAEPKSDSESGGAPTFEPKTKHGQGRGANTRKSTRLRGKKADPSKDAPPPAAPEPLQPVSPAQIDTHPATEPTSTVSSTNKSPPSSALSSQFSFLLSRYQQHRKLPDPPPNQNHVATEVKPSHPVHSTPNPVKKLQIPPGVPKTTFITEEVKCLPPKAAEMYGGFGAKNPSPAPSPLSIPPLLPAAHPNQPASLTWKPPPLHLEISSLKKPSSSKVPLALNSTEALRYKLLKKLKAKKKKLAKLNHLLENGGMTHLRPDSTDLGSPSTVTSSTFDGSTCDDILSDLLSPATTASHLSPDSTGFLEMVANGTEGPNQLECLVNGSGVTSQAVCHRNQQEDHNFLEDFLSQF</sequence>
<organism evidence="3 4">
    <name type="scientific">Cyprinodon variegatus</name>
    <name type="common">Sheepshead minnow</name>
    <dbReference type="NCBI Taxonomy" id="28743"/>
    <lineage>
        <taxon>Eukaryota</taxon>
        <taxon>Metazoa</taxon>
        <taxon>Chordata</taxon>
        <taxon>Craniata</taxon>
        <taxon>Vertebrata</taxon>
        <taxon>Euteleostomi</taxon>
        <taxon>Actinopterygii</taxon>
        <taxon>Neopterygii</taxon>
        <taxon>Teleostei</taxon>
        <taxon>Neoteleostei</taxon>
        <taxon>Acanthomorphata</taxon>
        <taxon>Ovalentaria</taxon>
        <taxon>Atherinomorphae</taxon>
        <taxon>Cyprinodontiformes</taxon>
        <taxon>Cyprinodontidae</taxon>
        <taxon>Cyprinodon</taxon>
    </lineage>
</organism>
<dbReference type="InterPro" id="IPR038765">
    <property type="entry name" value="Papain-like_cys_pep_sf"/>
</dbReference>
<dbReference type="OMA" id="CEDEVTR"/>
<dbReference type="AlphaFoldDB" id="A0A3Q2E5C5"/>
<evidence type="ECO:0000313" key="4">
    <source>
        <dbReference type="Proteomes" id="UP000265020"/>
    </source>
</evidence>
<feature type="domain" description="USP" evidence="2">
    <location>
        <begin position="294"/>
        <end position="565"/>
    </location>
</feature>
<dbReference type="GO" id="GO:0016929">
    <property type="term" value="F:deSUMOylase activity"/>
    <property type="evidence" value="ECO:0007669"/>
    <property type="project" value="Ensembl"/>
</dbReference>
<feature type="compositionally biased region" description="Low complexity" evidence="1">
    <location>
        <begin position="186"/>
        <end position="195"/>
    </location>
</feature>
<dbReference type="PROSITE" id="PS50235">
    <property type="entry name" value="USP_3"/>
    <property type="match status" value="1"/>
</dbReference>
<dbReference type="RefSeq" id="XP_015235592.1">
    <property type="nucleotide sequence ID" value="XM_015380106.1"/>
</dbReference>
<evidence type="ECO:0000259" key="2">
    <source>
        <dbReference type="PROSITE" id="PS50235"/>
    </source>
</evidence>
<feature type="region of interest" description="Disordered" evidence="1">
    <location>
        <begin position="802"/>
        <end position="840"/>
    </location>
</feature>
<dbReference type="GO" id="GO:0030576">
    <property type="term" value="P:Cajal body organization"/>
    <property type="evidence" value="ECO:0007669"/>
    <property type="project" value="Ensembl"/>
</dbReference>
<dbReference type="PANTHER" id="PTHR15294:SF3">
    <property type="entry name" value="SUMO-SPECIFIC ISOPEPTIDASE USPL1"/>
    <property type="match status" value="1"/>
</dbReference>
<dbReference type="GeneID" id="107088139"/>
<dbReference type="Gene3D" id="3.90.70.10">
    <property type="entry name" value="Cysteine proteinases"/>
    <property type="match status" value="1"/>
</dbReference>
<dbReference type="Proteomes" id="UP000265020">
    <property type="component" value="Unassembled WGS sequence"/>
</dbReference>
<dbReference type="GO" id="GO:0016926">
    <property type="term" value="P:protein desumoylation"/>
    <property type="evidence" value="ECO:0007669"/>
    <property type="project" value="Ensembl"/>
</dbReference>
<feature type="region of interest" description="Disordered" evidence="1">
    <location>
        <begin position="667"/>
        <end position="790"/>
    </location>
</feature>
<dbReference type="InterPro" id="IPR028889">
    <property type="entry name" value="USP"/>
</dbReference>
<keyword evidence="4" id="KW-1185">Reference proteome</keyword>
<feature type="compositionally biased region" description="Low complexity" evidence="1">
    <location>
        <begin position="772"/>
        <end position="790"/>
    </location>
</feature>
<dbReference type="GO" id="GO:0032183">
    <property type="term" value="F:SUMO binding"/>
    <property type="evidence" value="ECO:0007669"/>
    <property type="project" value="Ensembl"/>
</dbReference>
<feature type="compositionally biased region" description="Basic and acidic residues" evidence="1">
    <location>
        <begin position="161"/>
        <end position="181"/>
    </location>
</feature>
<dbReference type="CTD" id="10208"/>
<dbReference type="InterPro" id="IPR028890">
    <property type="entry name" value="Peptidase_C98"/>
</dbReference>
<dbReference type="Pfam" id="PF15499">
    <property type="entry name" value="Peptidase_C98"/>
    <property type="match status" value="1"/>
</dbReference>
<dbReference type="Ensembl" id="ENSCVAT00000018429.1">
    <property type="protein sequence ID" value="ENSCVAP00000027426.1"/>
    <property type="gene ID" value="ENSCVAG00000013722.1"/>
</dbReference>